<feature type="signal peptide" evidence="1">
    <location>
        <begin position="1"/>
        <end position="20"/>
    </location>
</feature>
<evidence type="ECO:0000256" key="1">
    <source>
        <dbReference type="SAM" id="SignalP"/>
    </source>
</evidence>
<reference evidence="3" key="1">
    <citation type="journal article" date="2019" name="Int. J. Syst. Evol. Microbiol.">
        <title>The Global Catalogue of Microorganisms (GCM) 10K type strain sequencing project: providing services to taxonomists for standard genome sequencing and annotation.</title>
        <authorList>
            <consortium name="The Broad Institute Genomics Platform"/>
            <consortium name="The Broad Institute Genome Sequencing Center for Infectious Disease"/>
            <person name="Wu L."/>
            <person name="Ma J."/>
        </authorList>
    </citation>
    <scope>NUCLEOTIDE SEQUENCE [LARGE SCALE GENOMIC DNA]</scope>
    <source>
        <strain evidence="3">LMG 29247</strain>
    </source>
</reference>
<feature type="chain" id="PRO_5047069596" description="DUF4399 domain-containing protein" evidence="1">
    <location>
        <begin position="21"/>
        <end position="154"/>
    </location>
</feature>
<dbReference type="Proteomes" id="UP001597304">
    <property type="component" value="Unassembled WGS sequence"/>
</dbReference>
<comment type="caution">
    <text evidence="2">The sequence shown here is derived from an EMBL/GenBank/DDBJ whole genome shotgun (WGS) entry which is preliminary data.</text>
</comment>
<name>A0ABW4KVM0_9BURK</name>
<dbReference type="EMBL" id="JBHUEJ010000036">
    <property type="protein sequence ID" value="MFD1711892.1"/>
    <property type="molecule type" value="Genomic_DNA"/>
</dbReference>
<evidence type="ECO:0000313" key="3">
    <source>
        <dbReference type="Proteomes" id="UP001597304"/>
    </source>
</evidence>
<evidence type="ECO:0008006" key="4">
    <source>
        <dbReference type="Google" id="ProtNLM"/>
    </source>
</evidence>
<protein>
    <recommendedName>
        <fullName evidence="4">DUF4399 domain-containing protein</fullName>
    </recommendedName>
</protein>
<keyword evidence="1" id="KW-0732">Signal</keyword>
<evidence type="ECO:0000313" key="2">
    <source>
        <dbReference type="EMBL" id="MFD1711892.1"/>
    </source>
</evidence>
<keyword evidence="3" id="KW-1185">Reference proteome</keyword>
<accession>A0ABW4KVM0</accession>
<sequence>MTAKFASALLPTLAAVATLAAPLTTTAQEAPVLRITWPLDGATLPLGPDAAGRTIGVVVDSNFKLKPAGQCGSDPRCGHVHMKIDPDGDTCNLPGRPYNSMNSDFGGPLIKANFGACATPTGEHVIGILLADDHHKPVLVGGKPVTALVKVTTR</sequence>
<gene>
    <name evidence="2" type="ORF">ACFSF0_14865</name>
</gene>
<proteinExistence type="predicted"/>
<organism evidence="2 3">
    <name type="scientific">Ottowia flava</name>
    <dbReference type="NCBI Taxonomy" id="2675430"/>
    <lineage>
        <taxon>Bacteria</taxon>
        <taxon>Pseudomonadati</taxon>
        <taxon>Pseudomonadota</taxon>
        <taxon>Betaproteobacteria</taxon>
        <taxon>Burkholderiales</taxon>
        <taxon>Comamonadaceae</taxon>
        <taxon>Ottowia</taxon>
    </lineage>
</organism>